<reference evidence="1" key="1">
    <citation type="submission" date="2021-06" db="EMBL/GenBank/DDBJ databases">
        <title>Parelaphostrongylus tenuis whole genome reference sequence.</title>
        <authorList>
            <person name="Garwood T.J."/>
            <person name="Larsen P.A."/>
            <person name="Fountain-Jones N.M."/>
            <person name="Garbe J.R."/>
            <person name="Macchietto M.G."/>
            <person name="Kania S.A."/>
            <person name="Gerhold R.W."/>
            <person name="Richards J.E."/>
            <person name="Wolf T.M."/>
        </authorList>
    </citation>
    <scope>NUCLEOTIDE SEQUENCE</scope>
    <source>
        <strain evidence="1">MNPRO001-30</strain>
        <tissue evidence="1">Meninges</tissue>
    </source>
</reference>
<sequence>MQLIDVLKILLAQKVHQGSEEVVVRQRQFRAIRQVIQKLPFRSLSVLFNDLATCTLAVTSTCQCLVAEVRVLTVTLGFDYLSSWQPVSGSDAVTEICGAKDKGTLSHVTVAKWYKRFESSNLVYEKQPRFGRLLKSSDRDLQLKLFLRAVFSLMAQLCSTRSKNSKRKSVSGQDNNGRRSMDCVSYRSPCKLCVPCARVETKGEWFQIDRVLDTISFVSSDRIIQSLVQRRPTWLKLLKTSPSARHFHGRVKVIGCVVKESILRSRASKKTKWTHKEFMCLMFRERIDSFDGSSTYEDLPYRKLKGRFPTALFEFFERRMPSARVSASDEPRRGSLLSISYNINVPRCVYIQRRAQNENLKKSVPKWQLRQGLSSNKRQKKDRRLSNSCFDNLCEYASRPSSSQTRPYCGSEYKLDCNTGRKTTLKFSSSTP</sequence>
<name>A0AAD5QVN7_PARTN</name>
<dbReference type="EMBL" id="JAHQIW010004619">
    <property type="protein sequence ID" value="KAJ1363117.1"/>
    <property type="molecule type" value="Genomic_DNA"/>
</dbReference>
<organism evidence="1 2">
    <name type="scientific">Parelaphostrongylus tenuis</name>
    <name type="common">Meningeal worm</name>
    <dbReference type="NCBI Taxonomy" id="148309"/>
    <lineage>
        <taxon>Eukaryota</taxon>
        <taxon>Metazoa</taxon>
        <taxon>Ecdysozoa</taxon>
        <taxon>Nematoda</taxon>
        <taxon>Chromadorea</taxon>
        <taxon>Rhabditida</taxon>
        <taxon>Rhabditina</taxon>
        <taxon>Rhabditomorpha</taxon>
        <taxon>Strongyloidea</taxon>
        <taxon>Metastrongylidae</taxon>
        <taxon>Parelaphostrongylus</taxon>
    </lineage>
</organism>
<evidence type="ECO:0000313" key="2">
    <source>
        <dbReference type="Proteomes" id="UP001196413"/>
    </source>
</evidence>
<dbReference type="Proteomes" id="UP001196413">
    <property type="component" value="Unassembled WGS sequence"/>
</dbReference>
<comment type="caution">
    <text evidence="1">The sequence shown here is derived from an EMBL/GenBank/DDBJ whole genome shotgun (WGS) entry which is preliminary data.</text>
</comment>
<protein>
    <recommendedName>
        <fullName evidence="3">Mos1 transposase HTH domain-containing protein</fullName>
    </recommendedName>
</protein>
<keyword evidence="2" id="KW-1185">Reference proteome</keyword>
<evidence type="ECO:0000313" key="1">
    <source>
        <dbReference type="EMBL" id="KAJ1363117.1"/>
    </source>
</evidence>
<accession>A0AAD5QVN7</accession>
<dbReference type="AlphaFoldDB" id="A0AAD5QVN7"/>
<evidence type="ECO:0008006" key="3">
    <source>
        <dbReference type="Google" id="ProtNLM"/>
    </source>
</evidence>
<gene>
    <name evidence="1" type="ORF">KIN20_022885</name>
</gene>
<proteinExistence type="predicted"/>